<dbReference type="STRING" id="1073089.A0A1L9R5I4"/>
<dbReference type="GeneID" id="63747415"/>
<reference evidence="2" key="1">
    <citation type="journal article" date="2017" name="Genome Biol.">
        <title>Comparative genomics reveals high biological diversity and specific adaptations in the industrially and medically important fungal genus Aspergillus.</title>
        <authorList>
            <person name="de Vries R.P."/>
            <person name="Riley R."/>
            <person name="Wiebenga A."/>
            <person name="Aguilar-Osorio G."/>
            <person name="Amillis S."/>
            <person name="Uchima C.A."/>
            <person name="Anderluh G."/>
            <person name="Asadollahi M."/>
            <person name="Askin M."/>
            <person name="Barry K."/>
            <person name="Battaglia E."/>
            <person name="Bayram O."/>
            <person name="Benocci T."/>
            <person name="Braus-Stromeyer S.A."/>
            <person name="Caldana C."/>
            <person name="Canovas D."/>
            <person name="Cerqueira G.C."/>
            <person name="Chen F."/>
            <person name="Chen W."/>
            <person name="Choi C."/>
            <person name="Clum A."/>
            <person name="Dos Santos R.A."/>
            <person name="Damasio A.R."/>
            <person name="Diallinas G."/>
            <person name="Emri T."/>
            <person name="Fekete E."/>
            <person name="Flipphi M."/>
            <person name="Freyberg S."/>
            <person name="Gallo A."/>
            <person name="Gournas C."/>
            <person name="Habgood R."/>
            <person name="Hainaut M."/>
            <person name="Harispe M.L."/>
            <person name="Henrissat B."/>
            <person name="Hilden K.S."/>
            <person name="Hope R."/>
            <person name="Hossain A."/>
            <person name="Karabika E."/>
            <person name="Karaffa L."/>
            <person name="Karanyi Z."/>
            <person name="Krasevec N."/>
            <person name="Kuo A."/>
            <person name="Kusch H."/>
            <person name="LaButti K."/>
            <person name="Lagendijk E.L."/>
            <person name="Lapidus A."/>
            <person name="Levasseur A."/>
            <person name="Lindquist E."/>
            <person name="Lipzen A."/>
            <person name="Logrieco A.F."/>
            <person name="MacCabe A."/>
            <person name="Maekelae M.R."/>
            <person name="Malavazi I."/>
            <person name="Melin P."/>
            <person name="Meyer V."/>
            <person name="Mielnichuk N."/>
            <person name="Miskei M."/>
            <person name="Molnar A.P."/>
            <person name="Mule G."/>
            <person name="Ngan C.Y."/>
            <person name="Orejas M."/>
            <person name="Orosz E."/>
            <person name="Ouedraogo J.P."/>
            <person name="Overkamp K.M."/>
            <person name="Park H.-S."/>
            <person name="Perrone G."/>
            <person name="Piumi F."/>
            <person name="Punt P.J."/>
            <person name="Ram A.F."/>
            <person name="Ramon A."/>
            <person name="Rauscher S."/>
            <person name="Record E."/>
            <person name="Riano-Pachon D.M."/>
            <person name="Robert V."/>
            <person name="Roehrig J."/>
            <person name="Ruller R."/>
            <person name="Salamov A."/>
            <person name="Salih N.S."/>
            <person name="Samson R.A."/>
            <person name="Sandor E."/>
            <person name="Sanguinetti M."/>
            <person name="Schuetze T."/>
            <person name="Sepcic K."/>
            <person name="Shelest E."/>
            <person name="Sherlock G."/>
            <person name="Sophianopoulou V."/>
            <person name="Squina F.M."/>
            <person name="Sun H."/>
            <person name="Susca A."/>
            <person name="Todd R.B."/>
            <person name="Tsang A."/>
            <person name="Unkles S.E."/>
            <person name="van de Wiele N."/>
            <person name="van Rossen-Uffink D."/>
            <person name="Oliveira J.V."/>
            <person name="Vesth T.C."/>
            <person name="Visser J."/>
            <person name="Yu J.-H."/>
            <person name="Zhou M."/>
            <person name="Andersen M.R."/>
            <person name="Archer D.B."/>
            <person name="Baker S.E."/>
            <person name="Benoit I."/>
            <person name="Brakhage A.A."/>
            <person name="Braus G.H."/>
            <person name="Fischer R."/>
            <person name="Frisvad J.C."/>
            <person name="Goldman G.H."/>
            <person name="Houbraken J."/>
            <person name="Oakley B."/>
            <person name="Pocsi I."/>
            <person name="Scazzocchio C."/>
            <person name="Seiboth B."/>
            <person name="vanKuyk P.A."/>
            <person name="Wortman J."/>
            <person name="Dyer P.S."/>
            <person name="Grigoriev I.V."/>
        </authorList>
    </citation>
    <scope>NUCLEOTIDE SEQUENCE [LARGE SCALE GENOMIC DNA]</scope>
    <source>
        <strain evidence="2">DTO 134E9</strain>
    </source>
</reference>
<evidence type="ECO:0000313" key="1">
    <source>
        <dbReference type="EMBL" id="OJJ30179.1"/>
    </source>
</evidence>
<evidence type="ECO:0000313" key="2">
    <source>
        <dbReference type="Proteomes" id="UP000184383"/>
    </source>
</evidence>
<protein>
    <submittedName>
        <fullName evidence="1">Uncharacterized protein</fullName>
    </submittedName>
</protein>
<sequence length="169" mass="18997">MTASAPTLEPCFILRLYISNENITHIDDIKSGPSRMIVTVTHGRLQGYGVTADVLPGGSDWILHDPKTDTAHIDVRTQAHTNTTPNHAFYIHYTGIMQLDDKIKKFLQGSPDAVTTDFGEHYWFQTPLFETSHPDLKWIEQAFFVGRGRLVVEKGLPSAVEYQICRVGN</sequence>
<accession>A0A1L9R5I4</accession>
<dbReference type="Gene3D" id="2.40.160.20">
    <property type="match status" value="1"/>
</dbReference>
<dbReference type="PANTHER" id="PTHR37315">
    <property type="entry name" value="UPF0311 PROTEIN BLR7842"/>
    <property type="match status" value="1"/>
</dbReference>
<organism evidence="1 2">
    <name type="scientific">Aspergillus wentii DTO 134E9</name>
    <dbReference type="NCBI Taxonomy" id="1073089"/>
    <lineage>
        <taxon>Eukaryota</taxon>
        <taxon>Fungi</taxon>
        <taxon>Dikarya</taxon>
        <taxon>Ascomycota</taxon>
        <taxon>Pezizomycotina</taxon>
        <taxon>Eurotiomycetes</taxon>
        <taxon>Eurotiomycetidae</taxon>
        <taxon>Eurotiales</taxon>
        <taxon>Aspergillaceae</taxon>
        <taxon>Aspergillus</taxon>
        <taxon>Aspergillus subgen. Cremei</taxon>
    </lineage>
</organism>
<dbReference type="Pfam" id="PF11578">
    <property type="entry name" value="DUF3237"/>
    <property type="match status" value="1"/>
</dbReference>
<proteinExistence type="predicted"/>
<dbReference type="InterPro" id="IPR020915">
    <property type="entry name" value="UPF0311"/>
</dbReference>
<gene>
    <name evidence="1" type="ORF">ASPWEDRAFT_176850</name>
</gene>
<dbReference type="RefSeq" id="XP_040683856.1">
    <property type="nucleotide sequence ID" value="XM_040831567.1"/>
</dbReference>
<dbReference type="PANTHER" id="PTHR37315:SF1">
    <property type="entry name" value="UPF0311 PROTEIN BLR7842"/>
    <property type="match status" value="1"/>
</dbReference>
<name>A0A1L9R5I4_ASPWE</name>
<dbReference type="AlphaFoldDB" id="A0A1L9R5I4"/>
<dbReference type="EMBL" id="KV878217">
    <property type="protein sequence ID" value="OJJ30179.1"/>
    <property type="molecule type" value="Genomic_DNA"/>
</dbReference>
<keyword evidence="2" id="KW-1185">Reference proteome</keyword>
<dbReference type="Proteomes" id="UP000184383">
    <property type="component" value="Unassembled WGS sequence"/>
</dbReference>
<dbReference type="OrthoDB" id="2544694at2759"/>
<dbReference type="VEuPathDB" id="FungiDB:ASPWEDRAFT_176850"/>